<protein>
    <submittedName>
        <fullName evidence="1">Uncharacterized protein</fullName>
    </submittedName>
</protein>
<evidence type="ECO:0000313" key="2">
    <source>
        <dbReference type="Proteomes" id="UP001165405"/>
    </source>
</evidence>
<sequence>MDSDNSLETSLAALRLTATAVLDRHAVDRHECVVCGTLWPCEQALLAERNLAVL</sequence>
<accession>A0AA41Q9Y7</accession>
<keyword evidence="2" id="KW-1185">Reference proteome</keyword>
<dbReference type="AlphaFoldDB" id="A0AA41Q9Y7"/>
<dbReference type="RefSeq" id="WP_236087266.1">
    <property type="nucleotide sequence ID" value="NZ_JAKGSG010000005.1"/>
</dbReference>
<reference evidence="1" key="1">
    <citation type="submission" date="2022-01" db="EMBL/GenBank/DDBJ databases">
        <title>Antribacter sp. nov., isolated from Guizhou of China.</title>
        <authorList>
            <person name="Chengliang C."/>
            <person name="Ya Z."/>
        </authorList>
    </citation>
    <scope>NUCLEOTIDE SEQUENCE</scope>
    <source>
        <strain evidence="1">KLBMP 9083</strain>
    </source>
</reference>
<organism evidence="1 2">
    <name type="scientific">Antribacter soli</name>
    <dbReference type="NCBI Taxonomy" id="2910976"/>
    <lineage>
        <taxon>Bacteria</taxon>
        <taxon>Bacillati</taxon>
        <taxon>Actinomycetota</taxon>
        <taxon>Actinomycetes</taxon>
        <taxon>Micrococcales</taxon>
        <taxon>Promicromonosporaceae</taxon>
        <taxon>Antribacter</taxon>
    </lineage>
</organism>
<dbReference type="Proteomes" id="UP001165405">
    <property type="component" value="Unassembled WGS sequence"/>
</dbReference>
<proteinExistence type="predicted"/>
<name>A0AA41Q9Y7_9MICO</name>
<comment type="caution">
    <text evidence="1">The sequence shown here is derived from an EMBL/GenBank/DDBJ whole genome shotgun (WGS) entry which is preliminary data.</text>
</comment>
<evidence type="ECO:0000313" key="1">
    <source>
        <dbReference type="EMBL" id="MCF4119575.1"/>
    </source>
</evidence>
<gene>
    <name evidence="1" type="ORF">L1785_01105</name>
</gene>
<dbReference type="EMBL" id="JAKGSG010000005">
    <property type="protein sequence ID" value="MCF4119575.1"/>
    <property type="molecule type" value="Genomic_DNA"/>
</dbReference>